<dbReference type="HAMAP" id="MF_00185">
    <property type="entry name" value="IPP_trans"/>
    <property type="match status" value="1"/>
</dbReference>
<dbReference type="EMBL" id="AP017372">
    <property type="protein sequence ID" value="BAU57190.1"/>
    <property type="molecule type" value="Genomic_DNA"/>
</dbReference>
<evidence type="ECO:0000313" key="16">
    <source>
        <dbReference type="Proteomes" id="UP000218890"/>
    </source>
</evidence>
<feature type="site" description="Interaction with substrate tRNA" evidence="10">
    <location>
        <position position="132"/>
    </location>
</feature>
<dbReference type="Gene3D" id="3.40.50.300">
    <property type="entry name" value="P-loop containing nucleotide triphosphate hydrolases"/>
    <property type="match status" value="1"/>
</dbReference>
<evidence type="ECO:0000256" key="5">
    <source>
        <dbReference type="ARBA" id="ARBA00022694"/>
    </source>
</evidence>
<comment type="function">
    <text evidence="2 10 12">Catalyzes the transfer of a dimethylallyl group onto the adenine at position 37 in tRNAs that read codons beginning with uridine, leading to the formation of N6-(dimethylallyl)adenosine (i(6)A).</text>
</comment>
<dbReference type="OrthoDB" id="9776390at2"/>
<evidence type="ECO:0000256" key="8">
    <source>
        <dbReference type="ARBA" id="ARBA00022842"/>
    </source>
</evidence>
<feature type="binding site" evidence="10">
    <location>
        <begin position="41"/>
        <end position="48"/>
    </location>
    <ligand>
        <name>ATP</name>
        <dbReference type="ChEBI" id="CHEBI:30616"/>
    </ligand>
</feature>
<evidence type="ECO:0000256" key="3">
    <source>
        <dbReference type="ARBA" id="ARBA00005842"/>
    </source>
</evidence>
<keyword evidence="8 10" id="KW-0460">Magnesium</keyword>
<evidence type="ECO:0000256" key="13">
    <source>
        <dbReference type="RuleBase" id="RU003785"/>
    </source>
</evidence>
<dbReference type="GO" id="GO:0005524">
    <property type="term" value="F:ATP binding"/>
    <property type="evidence" value="ECO:0007669"/>
    <property type="project" value="UniProtKB-UniRule"/>
</dbReference>
<dbReference type="Gene3D" id="1.10.20.140">
    <property type="match status" value="1"/>
</dbReference>
<feature type="region of interest" description="Interaction with substrate tRNA" evidence="10">
    <location>
        <begin position="190"/>
        <end position="194"/>
    </location>
</feature>
<keyword evidence="16" id="KW-1185">Reference proteome</keyword>
<evidence type="ECO:0000256" key="10">
    <source>
        <dbReference type="HAMAP-Rule" id="MF_00185"/>
    </source>
</evidence>
<evidence type="ECO:0000256" key="11">
    <source>
        <dbReference type="RuleBase" id="RU003783"/>
    </source>
</evidence>
<keyword evidence="4 10" id="KW-0808">Transferase</keyword>
<protein>
    <recommendedName>
        <fullName evidence="10">tRNA dimethylallyltransferase</fullName>
        <ecNumber evidence="10">2.5.1.75</ecNumber>
    </recommendedName>
    <alternativeName>
        <fullName evidence="10">Dimethylallyl diphosphate:tRNA dimethylallyltransferase</fullName>
        <shortName evidence="10">DMAPP:tRNA dimethylallyltransferase</shortName>
        <shortName evidence="10">DMATase</shortName>
    </alternativeName>
    <alternativeName>
        <fullName evidence="10">Isopentenyl-diphosphate:tRNA isopentenyltransferase</fullName>
        <shortName evidence="10">IPP transferase</shortName>
        <shortName evidence="10">IPPT</shortName>
        <shortName evidence="10">IPTase</shortName>
    </alternativeName>
</protein>
<dbReference type="InterPro" id="IPR039657">
    <property type="entry name" value="Dimethylallyltransferase"/>
</dbReference>
<feature type="binding site" evidence="10">
    <location>
        <begin position="43"/>
        <end position="48"/>
    </location>
    <ligand>
        <name>substrate</name>
    </ligand>
</feature>
<comment type="subunit">
    <text evidence="10">Monomer.</text>
</comment>
<comment type="cofactor">
    <cofactor evidence="1 10">
        <name>Mg(2+)</name>
        <dbReference type="ChEBI" id="CHEBI:18420"/>
    </cofactor>
</comment>
<dbReference type="Pfam" id="PF01715">
    <property type="entry name" value="IPPT"/>
    <property type="match status" value="1"/>
</dbReference>
<evidence type="ECO:0000256" key="12">
    <source>
        <dbReference type="RuleBase" id="RU003784"/>
    </source>
</evidence>
<feature type="site" description="Interaction with substrate tRNA" evidence="10">
    <location>
        <position position="154"/>
    </location>
</feature>
<dbReference type="FunFam" id="1.10.20.140:FF:000001">
    <property type="entry name" value="tRNA dimethylallyltransferase"/>
    <property type="match status" value="1"/>
</dbReference>
<evidence type="ECO:0000256" key="7">
    <source>
        <dbReference type="ARBA" id="ARBA00022840"/>
    </source>
</evidence>
<evidence type="ECO:0000313" key="15">
    <source>
        <dbReference type="EMBL" id="BAU57190.1"/>
    </source>
</evidence>
<keyword evidence="7 10" id="KW-0067">ATP-binding</keyword>
<evidence type="ECO:0000256" key="1">
    <source>
        <dbReference type="ARBA" id="ARBA00001946"/>
    </source>
</evidence>
<comment type="caution">
    <text evidence="10">Lacks conserved residue(s) required for the propagation of feature annotation.</text>
</comment>
<comment type="similarity">
    <text evidence="3 10 13">Belongs to the IPP transferase family.</text>
</comment>
<evidence type="ECO:0000256" key="9">
    <source>
        <dbReference type="ARBA" id="ARBA00049563"/>
    </source>
</evidence>
<dbReference type="GO" id="GO:0052381">
    <property type="term" value="F:tRNA dimethylallyltransferase activity"/>
    <property type="evidence" value="ECO:0007669"/>
    <property type="project" value="UniProtKB-UniRule"/>
</dbReference>
<dbReference type="Proteomes" id="UP000218890">
    <property type="component" value="Chromosome"/>
</dbReference>
<name>A0A110B4V7_HALHR</name>
<keyword evidence="5 10" id="KW-0819">tRNA processing</keyword>
<evidence type="ECO:0000256" key="14">
    <source>
        <dbReference type="SAM" id="MobiDB-lite"/>
    </source>
</evidence>
<feature type="region of interest" description="Disordered" evidence="14">
    <location>
        <begin position="1"/>
        <end position="20"/>
    </location>
</feature>
<organism evidence="15 16">
    <name type="scientific">Halorhodospira halochloris</name>
    <name type="common">Ectothiorhodospira halochloris</name>
    <dbReference type="NCBI Taxonomy" id="1052"/>
    <lineage>
        <taxon>Bacteria</taxon>
        <taxon>Pseudomonadati</taxon>
        <taxon>Pseudomonadota</taxon>
        <taxon>Gammaproteobacteria</taxon>
        <taxon>Chromatiales</taxon>
        <taxon>Ectothiorhodospiraceae</taxon>
        <taxon>Halorhodospira</taxon>
    </lineage>
</organism>
<dbReference type="EC" id="2.5.1.75" evidence="10"/>
<dbReference type="RefSeq" id="WP_096407907.1">
    <property type="nucleotide sequence ID" value="NZ_AP017372.2"/>
</dbReference>
<dbReference type="GO" id="GO:0006400">
    <property type="term" value="P:tRNA modification"/>
    <property type="evidence" value="ECO:0007669"/>
    <property type="project" value="TreeGrafter"/>
</dbReference>
<feature type="region of interest" description="Interaction with substrate tRNA" evidence="10">
    <location>
        <begin position="66"/>
        <end position="69"/>
    </location>
</feature>
<keyword evidence="6 10" id="KW-0547">Nucleotide-binding</keyword>
<dbReference type="NCBIfam" id="TIGR00174">
    <property type="entry name" value="miaA"/>
    <property type="match status" value="1"/>
</dbReference>
<comment type="catalytic activity">
    <reaction evidence="9 10 11">
        <text>adenosine(37) in tRNA + dimethylallyl diphosphate = N(6)-dimethylallyladenosine(37) in tRNA + diphosphate</text>
        <dbReference type="Rhea" id="RHEA:26482"/>
        <dbReference type="Rhea" id="RHEA-COMP:10162"/>
        <dbReference type="Rhea" id="RHEA-COMP:10375"/>
        <dbReference type="ChEBI" id="CHEBI:33019"/>
        <dbReference type="ChEBI" id="CHEBI:57623"/>
        <dbReference type="ChEBI" id="CHEBI:74411"/>
        <dbReference type="ChEBI" id="CHEBI:74415"/>
        <dbReference type="EC" id="2.5.1.75"/>
    </reaction>
</comment>
<proteinExistence type="inferred from homology"/>
<dbReference type="PANTHER" id="PTHR11088:SF60">
    <property type="entry name" value="TRNA DIMETHYLALLYLTRANSFERASE"/>
    <property type="match status" value="1"/>
</dbReference>
<dbReference type="AlphaFoldDB" id="A0A110B4V7"/>
<dbReference type="KEGG" id="hhk:HH1059_05060"/>
<dbReference type="PANTHER" id="PTHR11088">
    <property type="entry name" value="TRNA DIMETHYLALLYLTRANSFERASE"/>
    <property type="match status" value="1"/>
</dbReference>
<accession>A0A110B4V7</accession>
<evidence type="ECO:0000256" key="2">
    <source>
        <dbReference type="ARBA" id="ARBA00003213"/>
    </source>
</evidence>
<dbReference type="InterPro" id="IPR027417">
    <property type="entry name" value="P-loop_NTPase"/>
</dbReference>
<evidence type="ECO:0000256" key="6">
    <source>
        <dbReference type="ARBA" id="ARBA00022741"/>
    </source>
</evidence>
<reference evidence="15" key="1">
    <citation type="submission" date="2016-02" db="EMBL/GenBank/DDBJ databases">
        <title>Halorhodospira halochloris DSM-1059 complete genome, version 2.</title>
        <authorList>
            <person name="Tsukatani Y."/>
        </authorList>
    </citation>
    <scope>NUCLEOTIDE SEQUENCE</scope>
    <source>
        <strain evidence="15">DSM 1059</strain>
    </source>
</reference>
<dbReference type="SUPFAM" id="SSF52540">
    <property type="entry name" value="P-loop containing nucleoside triphosphate hydrolases"/>
    <property type="match status" value="2"/>
</dbReference>
<evidence type="ECO:0000256" key="4">
    <source>
        <dbReference type="ARBA" id="ARBA00022679"/>
    </source>
</evidence>
<sequence length="369" mass="41130">MANSNKSPLNQGSSNPSSERYTAEFLGDVQQPRPGVVFLMGPTAVGKSDIAIELARRLPVEIVSVDSAQVYRGLDIGTAKPGVALRREVAHHLIDLRDPAEPYSAADFVQDAQQVVAQIRARARVPLFVGGTGLYFQALEQGLSPMPGADQQIRQELEAEAARCGLAHLHQRLAEQDPETAQRLHPNDAQRIQRALEVHRLTGRPMSEIQRQPGVPGLAARPLKIALQPVSRAWLHERIEQRFRAMLAAGLVGEVLMLYRRADLGLHLPALRAVGYRQVWQYICGQCAYNEMIRRGVSATRKYAKRQLTWMRRHFPATPCSGKRPIMGLPSGRESTVRERLEPAYNIDVGPSSQHYVKVSRLIEEVFAR</sequence>
<dbReference type="InterPro" id="IPR018022">
    <property type="entry name" value="IPT"/>
</dbReference>
<gene>
    <name evidence="10 15" type="primary">miaA</name>
    <name evidence="15" type="ORF">HH1059_05060</name>
</gene>